<comment type="caution">
    <text evidence="2">The sequence shown here is derived from an EMBL/GenBank/DDBJ whole genome shotgun (WGS) entry which is preliminary data.</text>
</comment>
<dbReference type="AlphaFoldDB" id="A0AA35TQH7"/>
<evidence type="ECO:0000313" key="3">
    <source>
        <dbReference type="Proteomes" id="UP001174909"/>
    </source>
</evidence>
<protein>
    <submittedName>
        <fullName evidence="2">Uncharacterized protein</fullName>
    </submittedName>
</protein>
<evidence type="ECO:0000313" key="2">
    <source>
        <dbReference type="EMBL" id="CAI8052575.1"/>
    </source>
</evidence>
<keyword evidence="3" id="KW-1185">Reference proteome</keyword>
<dbReference type="Proteomes" id="UP001174909">
    <property type="component" value="Unassembled WGS sequence"/>
</dbReference>
<reference evidence="2" key="1">
    <citation type="submission" date="2023-03" db="EMBL/GenBank/DDBJ databases">
        <authorList>
            <person name="Steffen K."/>
            <person name="Cardenas P."/>
        </authorList>
    </citation>
    <scope>NUCLEOTIDE SEQUENCE</scope>
</reference>
<sequence>MHTNFYEHQLHPGDVRPFLDIVRGFCQEILETARLATPQIPELTTEQQSDQDRRLRTLTRPLSEQAAFGEELSPEELED</sequence>
<name>A0AA35TQH7_GEOBA</name>
<accession>A0AA35TQH7</accession>
<gene>
    <name evidence="2" type="ORF">GBAR_LOCUS28747</name>
</gene>
<feature type="region of interest" description="Disordered" evidence="1">
    <location>
        <begin position="40"/>
        <end position="79"/>
    </location>
</feature>
<proteinExistence type="predicted"/>
<dbReference type="EMBL" id="CASHTH010004024">
    <property type="protein sequence ID" value="CAI8052575.1"/>
    <property type="molecule type" value="Genomic_DNA"/>
</dbReference>
<evidence type="ECO:0000256" key="1">
    <source>
        <dbReference type="SAM" id="MobiDB-lite"/>
    </source>
</evidence>
<organism evidence="2 3">
    <name type="scientific">Geodia barretti</name>
    <name type="common">Barrett's horny sponge</name>
    <dbReference type="NCBI Taxonomy" id="519541"/>
    <lineage>
        <taxon>Eukaryota</taxon>
        <taxon>Metazoa</taxon>
        <taxon>Porifera</taxon>
        <taxon>Demospongiae</taxon>
        <taxon>Heteroscleromorpha</taxon>
        <taxon>Tetractinellida</taxon>
        <taxon>Astrophorina</taxon>
        <taxon>Geodiidae</taxon>
        <taxon>Geodia</taxon>
    </lineage>
</organism>